<evidence type="ECO:0000256" key="7">
    <source>
        <dbReference type="SAM" id="MobiDB-lite"/>
    </source>
</evidence>
<dbReference type="InterPro" id="IPR036415">
    <property type="entry name" value="Lamin_tail_dom_sf"/>
</dbReference>
<name>A0A443QMK9_9ACAR</name>
<protein>
    <submittedName>
        <fullName evidence="10">Lamin Dm0-like protein</fullName>
    </submittedName>
</protein>
<dbReference type="InterPro" id="IPR018039">
    <property type="entry name" value="IF_conserved"/>
</dbReference>
<dbReference type="Proteomes" id="UP000285301">
    <property type="component" value="Unassembled WGS sequence"/>
</dbReference>
<dbReference type="STRING" id="1965070.A0A443QMK9"/>
<dbReference type="GO" id="GO:0005638">
    <property type="term" value="C:lamin filament"/>
    <property type="evidence" value="ECO:0007669"/>
    <property type="project" value="UniProtKB-ARBA"/>
</dbReference>
<gene>
    <name evidence="10" type="ORF">B4U79_06799</name>
</gene>
<dbReference type="Gene3D" id="1.20.5.170">
    <property type="match status" value="1"/>
</dbReference>
<dbReference type="GO" id="GO:0007097">
    <property type="term" value="P:nuclear migration"/>
    <property type="evidence" value="ECO:0007669"/>
    <property type="project" value="TreeGrafter"/>
</dbReference>
<feature type="compositionally biased region" description="Polar residues" evidence="7">
    <location>
        <begin position="8"/>
        <end position="33"/>
    </location>
</feature>
<evidence type="ECO:0000256" key="5">
    <source>
        <dbReference type="RuleBase" id="RU000685"/>
    </source>
</evidence>
<comment type="caution">
    <text evidence="10">The sequence shown here is derived from an EMBL/GenBank/DDBJ whole genome shotgun (WGS) entry which is preliminary data.</text>
</comment>
<dbReference type="SUPFAM" id="SSF74853">
    <property type="entry name" value="Lamin A/C globular tail domain"/>
    <property type="match status" value="1"/>
</dbReference>
<accession>A0A443QMK9</accession>
<feature type="coiled-coil region" evidence="6">
    <location>
        <begin position="244"/>
        <end position="368"/>
    </location>
</feature>
<dbReference type="PROSITE" id="PS51841">
    <property type="entry name" value="LTD"/>
    <property type="match status" value="1"/>
</dbReference>
<proteinExistence type="inferred from homology"/>
<dbReference type="PANTHER" id="PTHR45721">
    <property type="entry name" value="LAMIN DM0-RELATED"/>
    <property type="match status" value="1"/>
</dbReference>
<dbReference type="FunFam" id="1.20.5.170:FF:000058">
    <property type="entry name" value="Intermediate filament protein B"/>
    <property type="match status" value="1"/>
</dbReference>
<dbReference type="OrthoDB" id="102442at2759"/>
<evidence type="ECO:0000256" key="4">
    <source>
        <dbReference type="ARBA" id="ARBA00024186"/>
    </source>
</evidence>
<dbReference type="GO" id="GO:0030833">
    <property type="term" value="P:regulation of actin filament polymerization"/>
    <property type="evidence" value="ECO:0007669"/>
    <property type="project" value="UniProtKB-ARBA"/>
</dbReference>
<dbReference type="GO" id="GO:0031507">
    <property type="term" value="P:heterochromatin formation"/>
    <property type="evidence" value="ECO:0007669"/>
    <property type="project" value="UniProtKB-ARBA"/>
</dbReference>
<dbReference type="GO" id="GO:0005200">
    <property type="term" value="F:structural constituent of cytoskeleton"/>
    <property type="evidence" value="ECO:0007669"/>
    <property type="project" value="UniProtKB-ARBA"/>
</dbReference>
<dbReference type="GO" id="GO:0090435">
    <property type="term" value="P:protein localization to nuclear envelope"/>
    <property type="evidence" value="ECO:0007669"/>
    <property type="project" value="TreeGrafter"/>
</dbReference>
<dbReference type="InterPro" id="IPR039008">
    <property type="entry name" value="IF_rod_dom"/>
</dbReference>
<evidence type="ECO:0000256" key="3">
    <source>
        <dbReference type="ARBA" id="ARBA00023242"/>
    </source>
</evidence>
<feature type="domain" description="IF rod" evidence="9">
    <location>
        <begin position="40"/>
        <end position="397"/>
    </location>
</feature>
<feature type="region of interest" description="Disordered" evidence="7">
    <location>
        <begin position="553"/>
        <end position="574"/>
    </location>
</feature>
<keyword evidence="2 6" id="KW-0175">Coiled coil</keyword>
<dbReference type="GO" id="GO:0007112">
    <property type="term" value="P:male meiosis cytokinesis"/>
    <property type="evidence" value="ECO:0007669"/>
    <property type="project" value="UniProtKB-ARBA"/>
</dbReference>
<evidence type="ECO:0000256" key="1">
    <source>
        <dbReference type="ARBA" id="ARBA00022754"/>
    </source>
</evidence>
<comment type="subcellular location">
    <subcellularLocation>
        <location evidence="4">Nucleus lamina</location>
    </subcellularLocation>
</comment>
<keyword evidence="3" id="KW-0539">Nucleus</keyword>
<dbReference type="AlphaFoldDB" id="A0A443QMK9"/>
<dbReference type="GO" id="GO:0051664">
    <property type="term" value="P:nuclear pore localization"/>
    <property type="evidence" value="ECO:0007669"/>
    <property type="project" value="TreeGrafter"/>
</dbReference>
<dbReference type="PANTHER" id="PTHR45721:SF11">
    <property type="entry name" value="LAMIN DM0-RELATED"/>
    <property type="match status" value="1"/>
</dbReference>
<feature type="domain" description="LTD" evidence="8">
    <location>
        <begin position="431"/>
        <end position="546"/>
    </location>
</feature>
<dbReference type="InterPro" id="IPR001322">
    <property type="entry name" value="Lamin_tail_dom"/>
</dbReference>
<feature type="region of interest" description="Disordered" evidence="7">
    <location>
        <begin position="1"/>
        <end position="33"/>
    </location>
</feature>
<evidence type="ECO:0000259" key="8">
    <source>
        <dbReference type="PROSITE" id="PS51841"/>
    </source>
</evidence>
<dbReference type="Gene3D" id="2.60.40.1260">
    <property type="entry name" value="Lamin Tail domain"/>
    <property type="match status" value="1"/>
</dbReference>
<dbReference type="SMART" id="SM01391">
    <property type="entry name" value="Filament"/>
    <property type="match status" value="1"/>
</dbReference>
<evidence type="ECO:0000313" key="10">
    <source>
        <dbReference type="EMBL" id="RWS04274.1"/>
    </source>
</evidence>
<dbReference type="GO" id="GO:0006998">
    <property type="term" value="P:nuclear envelope organization"/>
    <property type="evidence" value="ECO:0007669"/>
    <property type="project" value="TreeGrafter"/>
</dbReference>
<reference evidence="10 11" key="1">
    <citation type="journal article" date="2018" name="Gigascience">
        <title>Genomes of trombidid mites reveal novel predicted allergens and laterally-transferred genes associated with secondary metabolism.</title>
        <authorList>
            <person name="Dong X."/>
            <person name="Chaisiri K."/>
            <person name="Xia D."/>
            <person name="Armstrong S.D."/>
            <person name="Fang Y."/>
            <person name="Donnelly M.J."/>
            <person name="Kadowaki T."/>
            <person name="McGarry J.W."/>
            <person name="Darby A.C."/>
            <person name="Makepeace B.L."/>
        </authorList>
    </citation>
    <scope>NUCLEOTIDE SEQUENCE [LARGE SCALE GENOMIC DNA]</scope>
    <source>
        <strain evidence="10">UoL-WK</strain>
    </source>
</reference>
<evidence type="ECO:0000256" key="2">
    <source>
        <dbReference type="ARBA" id="ARBA00023054"/>
    </source>
</evidence>
<dbReference type="PROSITE" id="PS51842">
    <property type="entry name" value="IF_ROD_2"/>
    <property type="match status" value="1"/>
</dbReference>
<evidence type="ECO:0000259" key="9">
    <source>
        <dbReference type="PROSITE" id="PS51842"/>
    </source>
</evidence>
<dbReference type="PROSITE" id="PS00226">
    <property type="entry name" value="IF_ROD_1"/>
    <property type="match status" value="1"/>
</dbReference>
<dbReference type="Pfam" id="PF00932">
    <property type="entry name" value="LTD"/>
    <property type="match status" value="1"/>
</dbReference>
<dbReference type="Gene3D" id="1.20.5.1160">
    <property type="entry name" value="Vasodilator-stimulated phosphoprotein"/>
    <property type="match status" value="1"/>
</dbReference>
<comment type="similarity">
    <text evidence="5">Belongs to the intermediate filament family.</text>
</comment>
<dbReference type="SUPFAM" id="SSF64593">
    <property type="entry name" value="Intermediate filament protein, coiled coil region"/>
    <property type="match status" value="2"/>
</dbReference>
<dbReference type="Pfam" id="PF00038">
    <property type="entry name" value="Filament"/>
    <property type="match status" value="1"/>
</dbReference>
<keyword evidence="1 5" id="KW-0403">Intermediate filament</keyword>
<evidence type="ECO:0000313" key="11">
    <source>
        <dbReference type="Proteomes" id="UP000285301"/>
    </source>
</evidence>
<evidence type="ECO:0000256" key="6">
    <source>
        <dbReference type="SAM" id="Coils"/>
    </source>
</evidence>
<organism evidence="10 11">
    <name type="scientific">Dinothrombium tinctorium</name>
    <dbReference type="NCBI Taxonomy" id="1965070"/>
    <lineage>
        <taxon>Eukaryota</taxon>
        <taxon>Metazoa</taxon>
        <taxon>Ecdysozoa</taxon>
        <taxon>Arthropoda</taxon>
        <taxon>Chelicerata</taxon>
        <taxon>Arachnida</taxon>
        <taxon>Acari</taxon>
        <taxon>Acariformes</taxon>
        <taxon>Trombidiformes</taxon>
        <taxon>Prostigmata</taxon>
        <taxon>Anystina</taxon>
        <taxon>Parasitengona</taxon>
        <taxon>Trombidioidea</taxon>
        <taxon>Trombidiidae</taxon>
        <taxon>Dinothrombium</taxon>
    </lineage>
</organism>
<dbReference type="EMBL" id="NCKU01005682">
    <property type="protein sequence ID" value="RWS04274.1"/>
    <property type="molecule type" value="Genomic_DNA"/>
</dbReference>
<sequence length="574" mass="65822">MATRSKKQQSTSTATREEVSSSAERPTSPLRQMTVTRMQEKQELQHLNDRLANYIEVVRKLQADNLRLQNQVSTSQESYTKEINTVKVIYERELNDTKSALDELAKQKAKFELDANKYHHEAIDLSHRLEKKEKDLAAKQKTIDSLEKDIVDLNARCNKAISEQRRAEDALKDAKNEINSLLSQLKAAQQQLEAEMMSRVALENRLTSLNEEMQLKDSLHEQQLSQSKSFHQKYIEETIGEEIREEYEQRLANELQELREDNEHRLRLNREELEKKYESLIGDLQKRLDGKSAAENKIKGELQSLKSKVESLSSKVSEYESANQHLTSRIKDLENMIQQERNWNLAALAEKDAEIQRLRDDLIATAKEYQDLLDVKVALDMEIAAYRKLLEGEETRLSISPSSPSGDVSARYFSPRGQRGIKRKKLLLEESFVDTKSTSKGDAVIEDFDEEGKFVKIFNKGDKDIALLGWQLVKSAGERSIIYKFTRAVILKPKSYITIWSSDSNVQHNPPTDIVMKDKKWCVGDDVAAKLVNSNGEEVAQRTAVKQIRSSISSHEFNGQRDDETEGSNNCRIM</sequence>
<keyword evidence="11" id="KW-1185">Reference proteome</keyword>